<evidence type="ECO:0000256" key="3">
    <source>
        <dbReference type="ARBA" id="ARBA00015325"/>
    </source>
</evidence>
<dbReference type="GO" id="GO:0005886">
    <property type="term" value="C:plasma membrane"/>
    <property type="evidence" value="ECO:0007669"/>
    <property type="project" value="UniProtKB-SubCell"/>
</dbReference>
<evidence type="ECO:0000259" key="15">
    <source>
        <dbReference type="Pfam" id="PF02096"/>
    </source>
</evidence>
<keyword evidence="9 13" id="KW-0472">Membrane</keyword>
<protein>
    <recommendedName>
        <fullName evidence="3 13">Membrane protein insertase YidC</fullName>
    </recommendedName>
    <alternativeName>
        <fullName evidence="12 13">Foldase YidC</fullName>
    </alternativeName>
    <alternativeName>
        <fullName evidence="11 13">Membrane integrase YidC</fullName>
    </alternativeName>
    <alternativeName>
        <fullName evidence="13">Membrane protein YidC</fullName>
    </alternativeName>
</protein>
<evidence type="ECO:0000256" key="11">
    <source>
        <dbReference type="ARBA" id="ARBA00033245"/>
    </source>
</evidence>
<keyword evidence="10 13" id="KW-0143">Chaperone</keyword>
<feature type="region of interest" description="Disordered" evidence="14">
    <location>
        <begin position="30"/>
        <end position="78"/>
    </location>
</feature>
<dbReference type="CDD" id="cd19961">
    <property type="entry name" value="EcYidC-like_peri"/>
    <property type="match status" value="1"/>
</dbReference>
<dbReference type="CDD" id="cd20070">
    <property type="entry name" value="5TM_YidC_Alb3"/>
    <property type="match status" value="1"/>
</dbReference>
<evidence type="ECO:0000256" key="4">
    <source>
        <dbReference type="ARBA" id="ARBA00022448"/>
    </source>
</evidence>
<comment type="subcellular location">
    <subcellularLocation>
        <location evidence="1">Cell inner membrane</location>
        <topology evidence="1">Multi-pass membrane protein</topology>
    </subcellularLocation>
    <subcellularLocation>
        <location evidence="13">Cell membrane</location>
        <topology evidence="13">Multi-pass membrane protein</topology>
    </subcellularLocation>
</comment>
<dbReference type="InterPro" id="IPR001708">
    <property type="entry name" value="YidC/ALB3/OXA1/COX18"/>
</dbReference>
<comment type="caution">
    <text evidence="17">The sequence shown here is derived from an EMBL/GenBank/DDBJ whole genome shotgun (WGS) entry which is preliminary data.</text>
</comment>
<evidence type="ECO:0000256" key="12">
    <source>
        <dbReference type="ARBA" id="ARBA00033342"/>
    </source>
</evidence>
<dbReference type="NCBIfam" id="NF002352">
    <property type="entry name" value="PRK01318.1-3"/>
    <property type="match status" value="1"/>
</dbReference>
<dbReference type="PRINTS" id="PR00701">
    <property type="entry name" value="60KDINNERMP"/>
</dbReference>
<evidence type="ECO:0000256" key="2">
    <source>
        <dbReference type="ARBA" id="ARBA00010527"/>
    </source>
</evidence>
<comment type="subunit">
    <text evidence="13">Interacts with the Sec translocase complex via SecD. Specifically interacts with transmembrane segments of nascent integral membrane proteins during membrane integration.</text>
</comment>
<dbReference type="InterPro" id="IPR028055">
    <property type="entry name" value="YidC/Oxa/ALB_C"/>
</dbReference>
<feature type="domain" description="Membrane insertase YidC/Oxa/ALB C-terminal" evidence="15">
    <location>
        <begin position="365"/>
        <end position="544"/>
    </location>
</feature>
<dbReference type="NCBIfam" id="NF002351">
    <property type="entry name" value="PRK01318.1-1"/>
    <property type="match status" value="1"/>
</dbReference>
<keyword evidence="5 13" id="KW-1003">Cell membrane</keyword>
<dbReference type="HAMAP" id="MF_01810">
    <property type="entry name" value="YidC_type1"/>
    <property type="match status" value="1"/>
</dbReference>
<dbReference type="NCBIfam" id="TIGR03592">
    <property type="entry name" value="yidC_oxa1_cterm"/>
    <property type="match status" value="1"/>
</dbReference>
<evidence type="ECO:0000256" key="8">
    <source>
        <dbReference type="ARBA" id="ARBA00022989"/>
    </source>
</evidence>
<keyword evidence="8 13" id="KW-1133">Transmembrane helix</keyword>
<keyword evidence="4 13" id="KW-0813">Transport</keyword>
<comment type="similarity">
    <text evidence="2 13">Belongs to the OXA1/ALB3/YidC family. Type 1 subfamily.</text>
</comment>
<feature type="transmembrane region" description="Helical" evidence="13">
    <location>
        <begin position="362"/>
        <end position="384"/>
    </location>
</feature>
<sequence>MNSPRSILFIAFLVVSFFLFQTWMVDTAPGTQASSETTSSNSATAADNSNNTVPEAQGAVSSDSSVPDGDRPVANTNSGQLVEVKTDVLDVVIDANGGDIVSAKLLKFAESLDSEERFQLLQREPGNLYIAQSGLIGPNGIDSSGGRANFSVQQNNYTLNGGTLEVPLTYTSEDGSQVTKIFSFEQGKYHVDVRYEIRNQGQQAKQMQFYGQLQQTMNAGEGGSMIMPTYFGAAYSHDNDKFEKYDLDDMQDQRLNISTQTGWISMLEHYFVSAWIPTQQQDNRLFSRVAGNSQAIIGVIYPMVQVDSGQTETIESTLYLGPKDQDSMAALVENLDLTVDYGFLWWLAQPIFKLLQFLQSIVLNWGLAIILTTVVVKAVLFPLTKAQYVSMAKMRMLQPKMTALRERYGSDRQKMSQAMMKLYKEEKVNPLGGCLPMLLQLPIFLALYWVLLESVELRHSQFVFWIQDLSTKDPYYILPILMGASMFLMQRLQPTPTADPMQQKLFQYMPVIFTVFFLWFPSGLVLYWLVSNLITIAQMLIIYKGLEKKGINVRGK</sequence>
<feature type="transmembrane region" description="Helical" evidence="13">
    <location>
        <begin position="428"/>
        <end position="451"/>
    </location>
</feature>
<dbReference type="OrthoDB" id="9780552at2"/>
<dbReference type="GO" id="GO:0051205">
    <property type="term" value="P:protein insertion into membrane"/>
    <property type="evidence" value="ECO:0007669"/>
    <property type="project" value="TreeGrafter"/>
</dbReference>
<dbReference type="Gene3D" id="2.70.98.90">
    <property type="match status" value="1"/>
</dbReference>
<feature type="compositionally biased region" description="Low complexity" evidence="14">
    <location>
        <begin position="33"/>
        <end position="52"/>
    </location>
</feature>
<evidence type="ECO:0000259" key="16">
    <source>
        <dbReference type="Pfam" id="PF14849"/>
    </source>
</evidence>
<name>A0A432ZE31_9GAMM</name>
<evidence type="ECO:0000256" key="7">
    <source>
        <dbReference type="ARBA" id="ARBA00022927"/>
    </source>
</evidence>
<evidence type="ECO:0000256" key="14">
    <source>
        <dbReference type="SAM" id="MobiDB-lite"/>
    </source>
</evidence>
<dbReference type="InterPro" id="IPR028053">
    <property type="entry name" value="Membr_insert_YidC_N"/>
</dbReference>
<evidence type="ECO:0000313" key="18">
    <source>
        <dbReference type="Proteomes" id="UP000287908"/>
    </source>
</evidence>
<reference evidence="17 18" key="1">
    <citation type="journal article" date="2011" name="Front. Microbiol.">
        <title>Genomic signatures of strain selection and enhancement in Bacillus atrophaeus var. globigii, a historical biowarfare simulant.</title>
        <authorList>
            <person name="Gibbons H.S."/>
            <person name="Broomall S.M."/>
            <person name="McNew L.A."/>
            <person name="Daligault H."/>
            <person name="Chapman C."/>
            <person name="Bruce D."/>
            <person name="Karavis M."/>
            <person name="Krepps M."/>
            <person name="McGregor P.A."/>
            <person name="Hong C."/>
            <person name="Park K.H."/>
            <person name="Akmal A."/>
            <person name="Feldman A."/>
            <person name="Lin J.S."/>
            <person name="Chang W.E."/>
            <person name="Higgs B.W."/>
            <person name="Demirev P."/>
            <person name="Lindquist J."/>
            <person name="Liem A."/>
            <person name="Fochler E."/>
            <person name="Read T.D."/>
            <person name="Tapia R."/>
            <person name="Johnson S."/>
            <person name="Bishop-Lilly K.A."/>
            <person name="Detter C."/>
            <person name="Han C."/>
            <person name="Sozhamannan S."/>
            <person name="Rosenzweig C.N."/>
            <person name="Skowronski E.W."/>
        </authorList>
    </citation>
    <scope>NUCLEOTIDE SEQUENCE [LARGE SCALE GENOMIC DNA]</scope>
    <source>
        <strain evidence="17 18">CL-SP19</strain>
    </source>
</reference>
<dbReference type="AlphaFoldDB" id="A0A432ZE31"/>
<comment type="caution">
    <text evidence="13">Lacks conserved residue(s) required for the propagation of feature annotation.</text>
</comment>
<dbReference type="GO" id="GO:0032977">
    <property type="term" value="F:membrane insertase activity"/>
    <property type="evidence" value="ECO:0007669"/>
    <property type="project" value="InterPro"/>
</dbReference>
<evidence type="ECO:0000256" key="1">
    <source>
        <dbReference type="ARBA" id="ARBA00004429"/>
    </source>
</evidence>
<feature type="transmembrane region" description="Helical" evidence="13">
    <location>
        <begin position="505"/>
        <end position="520"/>
    </location>
</feature>
<evidence type="ECO:0000256" key="10">
    <source>
        <dbReference type="ARBA" id="ARBA00023186"/>
    </source>
</evidence>
<dbReference type="PANTHER" id="PTHR12428">
    <property type="entry name" value="OXA1"/>
    <property type="match status" value="1"/>
</dbReference>
<dbReference type="Pfam" id="PF14849">
    <property type="entry name" value="YidC_periplas"/>
    <property type="match status" value="1"/>
</dbReference>
<organism evidence="17 18">
    <name type="scientific">Idiomarina seosinensis</name>
    <dbReference type="NCBI Taxonomy" id="281739"/>
    <lineage>
        <taxon>Bacteria</taxon>
        <taxon>Pseudomonadati</taxon>
        <taxon>Pseudomonadota</taxon>
        <taxon>Gammaproteobacteria</taxon>
        <taxon>Alteromonadales</taxon>
        <taxon>Idiomarinaceae</taxon>
        <taxon>Idiomarina</taxon>
    </lineage>
</organism>
<evidence type="ECO:0000313" key="17">
    <source>
        <dbReference type="EMBL" id="RUO76225.1"/>
    </source>
</evidence>
<feature type="domain" description="Membrane insertase YidC N-terminal" evidence="16">
    <location>
        <begin position="82"/>
        <end position="354"/>
    </location>
</feature>
<evidence type="ECO:0000256" key="13">
    <source>
        <dbReference type="HAMAP-Rule" id="MF_01810"/>
    </source>
</evidence>
<keyword evidence="18" id="KW-1185">Reference proteome</keyword>
<proteinExistence type="inferred from homology"/>
<dbReference type="NCBIfam" id="TIGR03593">
    <property type="entry name" value="yidC_nterm"/>
    <property type="match status" value="1"/>
</dbReference>
<dbReference type="Pfam" id="PF02096">
    <property type="entry name" value="60KD_IMP"/>
    <property type="match status" value="1"/>
</dbReference>
<evidence type="ECO:0000256" key="5">
    <source>
        <dbReference type="ARBA" id="ARBA00022475"/>
    </source>
</evidence>
<gene>
    <name evidence="13" type="primary">yidC</name>
    <name evidence="17" type="ORF">CWI81_08955</name>
</gene>
<dbReference type="GO" id="GO:0015031">
    <property type="term" value="P:protein transport"/>
    <property type="evidence" value="ECO:0007669"/>
    <property type="project" value="UniProtKB-KW"/>
</dbReference>
<accession>A0A432ZE31</accession>
<keyword evidence="7 13" id="KW-0653">Protein transport</keyword>
<keyword evidence="6 13" id="KW-0812">Transmembrane</keyword>
<dbReference type="InterPro" id="IPR038221">
    <property type="entry name" value="YidC_periplasmic_sf"/>
</dbReference>
<comment type="function">
    <text evidence="13">Required for the insertion and/or proper folding and/or complex formation of integral membrane proteins into the membrane. Involved in integration of membrane proteins that insert both dependently and independently of the Sec translocase complex, as well as at least some lipoproteins. Aids folding of multispanning membrane proteins.</text>
</comment>
<evidence type="ECO:0000256" key="9">
    <source>
        <dbReference type="ARBA" id="ARBA00023136"/>
    </source>
</evidence>
<dbReference type="InterPro" id="IPR019998">
    <property type="entry name" value="Membr_insert_YidC"/>
</dbReference>
<dbReference type="EMBL" id="PIQF01000002">
    <property type="protein sequence ID" value="RUO76225.1"/>
    <property type="molecule type" value="Genomic_DNA"/>
</dbReference>
<dbReference type="InterPro" id="IPR047196">
    <property type="entry name" value="YidC_ALB_C"/>
</dbReference>
<dbReference type="PANTHER" id="PTHR12428:SF65">
    <property type="entry name" value="CYTOCHROME C OXIDASE ASSEMBLY PROTEIN COX18, MITOCHONDRIAL"/>
    <property type="match status" value="1"/>
</dbReference>
<dbReference type="RefSeq" id="WP_126784946.1">
    <property type="nucleotide sequence ID" value="NZ_PIQF01000002.1"/>
</dbReference>
<dbReference type="PRINTS" id="PR01900">
    <property type="entry name" value="YIDCPROTEIN"/>
</dbReference>
<dbReference type="Proteomes" id="UP000287908">
    <property type="component" value="Unassembled WGS sequence"/>
</dbReference>
<evidence type="ECO:0000256" key="6">
    <source>
        <dbReference type="ARBA" id="ARBA00022692"/>
    </source>
</evidence>